<keyword evidence="8" id="KW-1185">Reference proteome</keyword>
<dbReference type="PROSITE" id="PS00624">
    <property type="entry name" value="GMC_OXRED_2"/>
    <property type="match status" value="1"/>
</dbReference>
<feature type="chain" id="PRO_5045595063" description="Glucose-methanol-choline oxidoreductase N-terminal domain-containing protein" evidence="5">
    <location>
        <begin position="21"/>
        <end position="590"/>
    </location>
</feature>
<gene>
    <name evidence="7" type="ORF">V5O48_002434</name>
</gene>
<keyword evidence="3" id="KW-0285">Flavoprotein</keyword>
<dbReference type="Pfam" id="PF00732">
    <property type="entry name" value="GMC_oxred_N"/>
    <property type="match status" value="1"/>
</dbReference>
<dbReference type="Gene3D" id="3.50.50.60">
    <property type="entry name" value="FAD/NAD(P)-binding domain"/>
    <property type="match status" value="1"/>
</dbReference>
<protein>
    <recommendedName>
        <fullName evidence="6">Glucose-methanol-choline oxidoreductase N-terminal domain-containing protein</fullName>
    </recommendedName>
</protein>
<evidence type="ECO:0000313" key="7">
    <source>
        <dbReference type="EMBL" id="KAL0579596.1"/>
    </source>
</evidence>
<dbReference type="PANTHER" id="PTHR11552">
    <property type="entry name" value="GLUCOSE-METHANOL-CHOLINE GMC OXIDOREDUCTASE"/>
    <property type="match status" value="1"/>
</dbReference>
<dbReference type="Proteomes" id="UP001465976">
    <property type="component" value="Unassembled WGS sequence"/>
</dbReference>
<dbReference type="InterPro" id="IPR012132">
    <property type="entry name" value="GMC_OxRdtase"/>
</dbReference>
<dbReference type="PIRSF" id="PIRSF000137">
    <property type="entry name" value="Alcohol_oxidase"/>
    <property type="match status" value="1"/>
</dbReference>
<keyword evidence="4" id="KW-0274">FAD</keyword>
<reference evidence="7 8" key="1">
    <citation type="submission" date="2024-02" db="EMBL/GenBank/DDBJ databases">
        <title>A draft genome for the cacao thread blight pathogen Marasmius crinis-equi.</title>
        <authorList>
            <person name="Cohen S.P."/>
            <person name="Baruah I.K."/>
            <person name="Amoako-Attah I."/>
            <person name="Bukari Y."/>
            <person name="Meinhardt L.W."/>
            <person name="Bailey B.A."/>
        </authorList>
    </citation>
    <scope>NUCLEOTIDE SEQUENCE [LARGE SCALE GENOMIC DNA]</scope>
    <source>
        <strain evidence="7 8">GH-76</strain>
    </source>
</reference>
<evidence type="ECO:0000256" key="3">
    <source>
        <dbReference type="ARBA" id="ARBA00022630"/>
    </source>
</evidence>
<dbReference type="Pfam" id="PF05199">
    <property type="entry name" value="GMC_oxred_C"/>
    <property type="match status" value="1"/>
</dbReference>
<proteinExistence type="inferred from homology"/>
<dbReference type="SUPFAM" id="SSF51905">
    <property type="entry name" value="FAD/NAD(P)-binding domain"/>
    <property type="match status" value="1"/>
</dbReference>
<organism evidence="7 8">
    <name type="scientific">Marasmius crinis-equi</name>
    <dbReference type="NCBI Taxonomy" id="585013"/>
    <lineage>
        <taxon>Eukaryota</taxon>
        <taxon>Fungi</taxon>
        <taxon>Dikarya</taxon>
        <taxon>Basidiomycota</taxon>
        <taxon>Agaricomycotina</taxon>
        <taxon>Agaricomycetes</taxon>
        <taxon>Agaricomycetidae</taxon>
        <taxon>Agaricales</taxon>
        <taxon>Marasmiineae</taxon>
        <taxon>Marasmiaceae</taxon>
        <taxon>Marasmius</taxon>
    </lineage>
</organism>
<dbReference type="Gene3D" id="3.30.560.10">
    <property type="entry name" value="Glucose Oxidase, domain 3"/>
    <property type="match status" value="1"/>
</dbReference>
<dbReference type="InterPro" id="IPR036188">
    <property type="entry name" value="FAD/NAD-bd_sf"/>
</dbReference>
<accession>A0ABR3FVP6</accession>
<evidence type="ECO:0000256" key="5">
    <source>
        <dbReference type="SAM" id="SignalP"/>
    </source>
</evidence>
<dbReference type="EMBL" id="JBAHYK010000054">
    <property type="protein sequence ID" value="KAL0579596.1"/>
    <property type="molecule type" value="Genomic_DNA"/>
</dbReference>
<dbReference type="InterPro" id="IPR000172">
    <property type="entry name" value="GMC_OxRdtase_N"/>
</dbReference>
<dbReference type="InterPro" id="IPR007867">
    <property type="entry name" value="GMC_OxRtase_C"/>
</dbReference>
<comment type="similarity">
    <text evidence="2">Belongs to the GMC oxidoreductase family.</text>
</comment>
<comment type="caution">
    <text evidence="7">The sequence shown here is derived from an EMBL/GenBank/DDBJ whole genome shotgun (WGS) entry which is preliminary data.</text>
</comment>
<evidence type="ECO:0000256" key="2">
    <source>
        <dbReference type="ARBA" id="ARBA00010790"/>
    </source>
</evidence>
<evidence type="ECO:0000259" key="6">
    <source>
        <dbReference type="PROSITE" id="PS00624"/>
    </source>
</evidence>
<sequence length="590" mass="63971">MFWSLRLISLAISLAPLSFCALLEKFEDLDRTEFDFIVIGGGTAGNTIANRLTENPDHHVLVLEAGGAGENLLLSRVPGFCDNIAGTELDWNYTAYAGPTLDRNTSIPRGFTLGGSSTINCMVYTRGSSEDWDRYAAVTGDEGWSWDQIQPYIRKNELFNPPADGHDTTGEFDPSVHSFDGINGVTLSGFRNQIDTRIIEASKSMDNDSDFRFVLDMNAGTELGVGSLVPKIRAPPGFTQMTVLNGSRSSSATSYLGPQFIGRPNLHVLLHAHVTRILPINTDTSENVLSFGGVELSQDFGGTFHTVNATKEVIISAGSIATPQILLNSGIGDSNTLAAFDIPTLHHLPSVGQNLTEHSEVPMSWIVTANDTFLAAQRNATLAAEQLQQWNETRTGPLVLASVLDIAWFRLPDNASIFDRFEDPSAGPNTPHIEIQFTNKGSTPQEPAPNNGIVGTIPTLLCPTSRGSITLNTSNPFDHPAINLNLLDTDFDKFALREGVLSALRFFSSPTFTDDGFIVTVPVNGTNEEELDAFIKQRASIGAHPVGTAMMTPADADWGVVDPDLKVKGVKGLRVVDASIFRVIHKRLYI</sequence>
<dbReference type="PANTHER" id="PTHR11552:SF147">
    <property type="entry name" value="CHOLINE DEHYDROGENASE, MITOCHONDRIAL"/>
    <property type="match status" value="1"/>
</dbReference>
<comment type="cofactor">
    <cofactor evidence="1">
        <name>FAD</name>
        <dbReference type="ChEBI" id="CHEBI:57692"/>
    </cofactor>
</comment>
<evidence type="ECO:0000256" key="4">
    <source>
        <dbReference type="ARBA" id="ARBA00022827"/>
    </source>
</evidence>
<feature type="signal peptide" evidence="5">
    <location>
        <begin position="1"/>
        <end position="20"/>
    </location>
</feature>
<evidence type="ECO:0000256" key="1">
    <source>
        <dbReference type="ARBA" id="ARBA00001974"/>
    </source>
</evidence>
<feature type="domain" description="Glucose-methanol-choline oxidoreductase N-terminal" evidence="6">
    <location>
        <begin position="318"/>
        <end position="332"/>
    </location>
</feature>
<dbReference type="SUPFAM" id="SSF54373">
    <property type="entry name" value="FAD-linked reductases, C-terminal domain"/>
    <property type="match status" value="1"/>
</dbReference>
<evidence type="ECO:0000313" key="8">
    <source>
        <dbReference type="Proteomes" id="UP001465976"/>
    </source>
</evidence>
<name>A0ABR3FVP6_9AGAR</name>
<keyword evidence="5" id="KW-0732">Signal</keyword>